<evidence type="ECO:0000313" key="3">
    <source>
        <dbReference type="Proteomes" id="UP000516105"/>
    </source>
</evidence>
<dbReference type="Proteomes" id="UP000516105">
    <property type="component" value="Chromosome"/>
</dbReference>
<dbReference type="RefSeq" id="WP_187707842.1">
    <property type="nucleotide sequence ID" value="NZ_CP060782.1"/>
</dbReference>
<organism evidence="2 3">
    <name type="scientific">Sphingomonas sediminicola</name>
    <dbReference type="NCBI Taxonomy" id="386874"/>
    <lineage>
        <taxon>Bacteria</taxon>
        <taxon>Pseudomonadati</taxon>
        <taxon>Pseudomonadota</taxon>
        <taxon>Alphaproteobacteria</taxon>
        <taxon>Sphingomonadales</taxon>
        <taxon>Sphingomonadaceae</taxon>
        <taxon>Sphingomonas</taxon>
    </lineage>
</organism>
<name>A0ABX6T5G7_9SPHN</name>
<keyword evidence="1" id="KW-0732">Signal</keyword>
<gene>
    <name evidence="2" type="ORF">H9L14_09025</name>
</gene>
<dbReference type="EMBL" id="CP060782">
    <property type="protein sequence ID" value="QNP44885.1"/>
    <property type="molecule type" value="Genomic_DNA"/>
</dbReference>
<evidence type="ECO:0008006" key="4">
    <source>
        <dbReference type="Google" id="ProtNLM"/>
    </source>
</evidence>
<feature type="signal peptide" evidence="1">
    <location>
        <begin position="1"/>
        <end position="21"/>
    </location>
</feature>
<sequence>MKKLVLIVGIAALAACGQKEAAPAENADMNAAEANMEAPAATPAAFQLNETTWTFTDKDGQKIQESVDANGNYIANSGDKHVDHGTAVMKDDKACFTSAMNKDGETCWTTKPLEIGQSFETTSDKGEKLTVTRVAYTPLTMPAG</sequence>
<reference evidence="2 3" key="1">
    <citation type="submission" date="2020-08" db="EMBL/GenBank/DDBJ databases">
        <title>Genome sequence of Sphingomonas sediminicola KACC 15039T.</title>
        <authorList>
            <person name="Hyun D.-W."/>
            <person name="Bae J.-W."/>
        </authorList>
    </citation>
    <scope>NUCLEOTIDE SEQUENCE [LARGE SCALE GENOMIC DNA]</scope>
    <source>
        <strain evidence="2 3">KACC 15039</strain>
    </source>
</reference>
<proteinExistence type="predicted"/>
<dbReference type="PROSITE" id="PS51257">
    <property type="entry name" value="PROKAR_LIPOPROTEIN"/>
    <property type="match status" value="1"/>
</dbReference>
<protein>
    <recommendedName>
        <fullName evidence="4">Lipoprotein</fullName>
    </recommendedName>
</protein>
<keyword evidence="3" id="KW-1185">Reference proteome</keyword>
<evidence type="ECO:0000313" key="2">
    <source>
        <dbReference type="EMBL" id="QNP44885.1"/>
    </source>
</evidence>
<accession>A0ABX6T5G7</accession>
<evidence type="ECO:0000256" key="1">
    <source>
        <dbReference type="SAM" id="SignalP"/>
    </source>
</evidence>
<feature type="chain" id="PRO_5047034334" description="Lipoprotein" evidence="1">
    <location>
        <begin position="22"/>
        <end position="144"/>
    </location>
</feature>